<evidence type="ECO:0000313" key="2">
    <source>
        <dbReference type="RefSeq" id="XP_028147100.1"/>
    </source>
</evidence>
<dbReference type="AlphaFoldDB" id="A0A6P7GTF1"/>
<reference evidence="2" key="1">
    <citation type="submission" date="2025-08" db="UniProtKB">
        <authorList>
            <consortium name="RefSeq"/>
        </authorList>
    </citation>
    <scope>IDENTIFICATION</scope>
    <source>
        <tissue evidence="2">Whole insect</tissue>
    </source>
</reference>
<dbReference type="InParanoid" id="A0A6P7GTF1"/>
<gene>
    <name evidence="2" type="primary">LOC114340545</name>
</gene>
<proteinExistence type="predicted"/>
<protein>
    <submittedName>
        <fullName evidence="2">Uncharacterized protein LOC114340545</fullName>
    </submittedName>
</protein>
<sequence length="115" mass="13129">MKPRPLKVTMMSSEDALFVLKNKSKLNQNSNSNIYIKQDLTSCQSKYLAELQTELQSRIDNGEKNLTIRYINKIPRITTRGTTKRDREEQESPRREKGLKTSKPALCGANSSVPE</sequence>
<accession>A0A6P7GTF1</accession>
<feature type="compositionally biased region" description="Basic and acidic residues" evidence="1">
    <location>
        <begin position="83"/>
        <end position="99"/>
    </location>
</feature>
<name>A0A6P7GTF1_DIAVI</name>
<feature type="region of interest" description="Disordered" evidence="1">
    <location>
        <begin position="76"/>
        <end position="115"/>
    </location>
</feature>
<evidence type="ECO:0000256" key="1">
    <source>
        <dbReference type="SAM" id="MobiDB-lite"/>
    </source>
</evidence>
<dbReference type="RefSeq" id="XP_028147100.1">
    <property type="nucleotide sequence ID" value="XM_028291299.1"/>
</dbReference>
<organism evidence="2">
    <name type="scientific">Diabrotica virgifera virgifera</name>
    <name type="common">western corn rootworm</name>
    <dbReference type="NCBI Taxonomy" id="50390"/>
    <lineage>
        <taxon>Eukaryota</taxon>
        <taxon>Metazoa</taxon>
        <taxon>Ecdysozoa</taxon>
        <taxon>Arthropoda</taxon>
        <taxon>Hexapoda</taxon>
        <taxon>Insecta</taxon>
        <taxon>Pterygota</taxon>
        <taxon>Neoptera</taxon>
        <taxon>Endopterygota</taxon>
        <taxon>Coleoptera</taxon>
        <taxon>Polyphaga</taxon>
        <taxon>Cucujiformia</taxon>
        <taxon>Chrysomeloidea</taxon>
        <taxon>Chrysomelidae</taxon>
        <taxon>Galerucinae</taxon>
        <taxon>Diabroticina</taxon>
        <taxon>Diabroticites</taxon>
        <taxon>Diabrotica</taxon>
    </lineage>
</organism>